<comment type="caution">
    <text evidence="2">The sequence shown here is derived from an EMBL/GenBank/DDBJ whole genome shotgun (WGS) entry which is preliminary data.</text>
</comment>
<evidence type="ECO:0000313" key="3">
    <source>
        <dbReference type="Proteomes" id="UP000054925"/>
    </source>
</evidence>
<name>A0A158KKJ8_9BURK</name>
<keyword evidence="3" id="KW-1185">Reference proteome</keyword>
<evidence type="ECO:0000313" key="2">
    <source>
        <dbReference type="EMBL" id="SAL81604.1"/>
    </source>
</evidence>
<dbReference type="InterPro" id="IPR001031">
    <property type="entry name" value="Thioesterase"/>
</dbReference>
<dbReference type="SUPFAM" id="SSF53474">
    <property type="entry name" value="alpha/beta-Hydrolases"/>
    <property type="match status" value="1"/>
</dbReference>
<dbReference type="Proteomes" id="UP000054925">
    <property type="component" value="Unassembled WGS sequence"/>
</dbReference>
<dbReference type="Gene3D" id="3.40.50.1820">
    <property type="entry name" value="alpha/beta hydrolase"/>
    <property type="match status" value="1"/>
</dbReference>
<dbReference type="AlphaFoldDB" id="A0A158KKJ8"/>
<proteinExistence type="predicted"/>
<dbReference type="EMBL" id="FCOL02000064">
    <property type="protein sequence ID" value="SAL81604.1"/>
    <property type="molecule type" value="Genomic_DNA"/>
</dbReference>
<evidence type="ECO:0000259" key="1">
    <source>
        <dbReference type="Pfam" id="PF00975"/>
    </source>
</evidence>
<reference evidence="2" key="1">
    <citation type="submission" date="2016-01" db="EMBL/GenBank/DDBJ databases">
        <authorList>
            <person name="Peeters C."/>
        </authorList>
    </citation>
    <scope>NUCLEOTIDE SEQUENCE [LARGE SCALE GENOMIC DNA]</scope>
    <source>
        <strain evidence="2">LMG 22937</strain>
    </source>
</reference>
<feature type="domain" description="Thioesterase" evidence="1">
    <location>
        <begin position="2"/>
        <end position="198"/>
    </location>
</feature>
<sequence>MPAQQRVEEMAATYIQEMHAVQPEGPYYVSGYSMGGLVALEIAQQLRAAGEPVQLVCLLDTYVHERCLPWFAWLRHQYGYVCRQLRALRTMPFAERVAYVGMKLDAGADRIRLRVGRTARRPEANNAGLPPVLLRIREAMRLAMTIYRPRSYDGRVLYVRAARLAEGRGDPLPLWQKVARGGLVVAEVDSDHVAMMFEPVVRLVADELDRAVR</sequence>
<dbReference type="InterPro" id="IPR029058">
    <property type="entry name" value="AB_hydrolase_fold"/>
</dbReference>
<gene>
    <name evidence="2" type="ORF">AWB67_05888</name>
</gene>
<organism evidence="2 3">
    <name type="scientific">Caballeronia terrestris</name>
    <dbReference type="NCBI Taxonomy" id="1226301"/>
    <lineage>
        <taxon>Bacteria</taxon>
        <taxon>Pseudomonadati</taxon>
        <taxon>Pseudomonadota</taxon>
        <taxon>Betaproteobacteria</taxon>
        <taxon>Burkholderiales</taxon>
        <taxon>Burkholderiaceae</taxon>
        <taxon>Caballeronia</taxon>
    </lineage>
</organism>
<accession>A0A158KKJ8</accession>
<protein>
    <submittedName>
        <fullName evidence="2">Peptide synthase/polyketide synthase</fullName>
    </submittedName>
</protein>
<dbReference type="Pfam" id="PF00975">
    <property type="entry name" value="Thioesterase"/>
    <property type="match status" value="1"/>
</dbReference>